<dbReference type="PANTHER" id="PTHR11905">
    <property type="entry name" value="ADAM A DISINTEGRIN AND METALLOPROTEASE DOMAIN"/>
    <property type="match status" value="1"/>
</dbReference>
<reference evidence="4" key="2">
    <citation type="submission" date="2025-09" db="UniProtKB">
        <authorList>
            <consortium name="Ensembl"/>
        </authorList>
    </citation>
    <scope>IDENTIFICATION</scope>
</reference>
<keyword evidence="2" id="KW-0732">Signal</keyword>
<reference evidence="4" key="1">
    <citation type="submission" date="2025-08" db="UniProtKB">
        <authorList>
            <consortium name="Ensembl"/>
        </authorList>
    </citation>
    <scope>IDENTIFICATION</scope>
</reference>
<feature type="signal peptide" evidence="2">
    <location>
        <begin position="1"/>
        <end position="22"/>
    </location>
</feature>
<dbReference type="SUPFAM" id="SSF55486">
    <property type="entry name" value="Metalloproteases ('zincins'), catalytic domain"/>
    <property type="match status" value="1"/>
</dbReference>
<evidence type="ECO:0000313" key="4">
    <source>
        <dbReference type="Ensembl" id="ENSSANP00000092864.1"/>
    </source>
</evidence>
<dbReference type="PANTHER" id="PTHR11905:SF256">
    <property type="entry name" value="PEPTIDASE M12B DOMAIN-CONTAINING PROTEIN"/>
    <property type="match status" value="1"/>
</dbReference>
<evidence type="ECO:0000256" key="1">
    <source>
        <dbReference type="ARBA" id="ARBA00023157"/>
    </source>
</evidence>
<dbReference type="Ensembl" id="ENSSANT00000098648.1">
    <property type="protein sequence ID" value="ENSSANP00000092864.1"/>
    <property type="gene ID" value="ENSSANG00000045814.1"/>
</dbReference>
<proteinExistence type="predicted"/>
<dbReference type="InterPro" id="IPR002870">
    <property type="entry name" value="Peptidase_M12B_N"/>
</dbReference>
<feature type="chain" id="PRO_5025392427" evidence="2">
    <location>
        <begin position="23"/>
        <end position="282"/>
    </location>
</feature>
<evidence type="ECO:0000256" key="2">
    <source>
        <dbReference type="SAM" id="SignalP"/>
    </source>
</evidence>
<name>A0A671S9T4_9TELE</name>
<dbReference type="AlphaFoldDB" id="A0A671S9T4"/>
<organism evidence="4 5">
    <name type="scientific">Sinocyclocheilus anshuiensis</name>
    <dbReference type="NCBI Taxonomy" id="1608454"/>
    <lineage>
        <taxon>Eukaryota</taxon>
        <taxon>Metazoa</taxon>
        <taxon>Chordata</taxon>
        <taxon>Craniata</taxon>
        <taxon>Vertebrata</taxon>
        <taxon>Euteleostomi</taxon>
        <taxon>Actinopterygii</taxon>
        <taxon>Neopterygii</taxon>
        <taxon>Teleostei</taxon>
        <taxon>Ostariophysi</taxon>
        <taxon>Cypriniformes</taxon>
        <taxon>Cyprinidae</taxon>
        <taxon>Cyprininae</taxon>
        <taxon>Sinocyclocheilus</taxon>
    </lineage>
</organism>
<dbReference type="GO" id="GO:0008237">
    <property type="term" value="F:metallopeptidase activity"/>
    <property type="evidence" value="ECO:0007669"/>
    <property type="project" value="InterPro"/>
</dbReference>
<protein>
    <submittedName>
        <fullName evidence="4">ADAM metallopeptidase with thrombospondin type 1 motif, 8a</fullName>
    </submittedName>
</protein>
<dbReference type="InterPro" id="IPR024079">
    <property type="entry name" value="MetalloPept_cat_dom_sf"/>
</dbReference>
<evidence type="ECO:0000313" key="5">
    <source>
        <dbReference type="Proteomes" id="UP000472260"/>
    </source>
</evidence>
<feature type="domain" description="Peptidase M12B propeptide" evidence="3">
    <location>
        <begin position="46"/>
        <end position="94"/>
    </location>
</feature>
<keyword evidence="1" id="KW-1015">Disulfide bond</keyword>
<accession>A0A671S9T4</accession>
<evidence type="ECO:0000259" key="3">
    <source>
        <dbReference type="Pfam" id="PF01562"/>
    </source>
</evidence>
<keyword evidence="5" id="KW-1185">Reference proteome</keyword>
<sequence length="282" mass="31683">MVSTVVCYIFFLVNLMSQLATCELNEEEETVPVNLTFRKGVFWRNEERQRFKINAFGQLFLLDLTPDSRFVSPSLNVQHSGADLRDCFYKGTVNSDVESVVAVSLCHGIQGTFITQGDEYFIQPKASAKTTGKSFPNLNSSEDKDGKVRRAKRFVSAARYIETLVVADASMTRFYGDEIKHYLLTVMSMAAQIYVHPSLKNAVSLVVVKMVIVEDEEVGPELSSNGGVALRNFCRWQQLFNPGSQRHPEHYDTAILFTREGHDHNAQQGTPCPILETASTRL</sequence>
<dbReference type="Pfam" id="PF01562">
    <property type="entry name" value="Pep_M12B_propep"/>
    <property type="match status" value="1"/>
</dbReference>
<dbReference type="Proteomes" id="UP000472260">
    <property type="component" value="Unassembled WGS sequence"/>
</dbReference>
<dbReference type="Gene3D" id="3.40.390.10">
    <property type="entry name" value="Collagenase (Catalytic Domain)"/>
    <property type="match status" value="1"/>
</dbReference>